<organism evidence="1 2">
    <name type="scientific">Diplocloster agilis</name>
    <dbReference type="NCBI Taxonomy" id="2850323"/>
    <lineage>
        <taxon>Bacteria</taxon>
        <taxon>Bacillati</taxon>
        <taxon>Bacillota</taxon>
        <taxon>Clostridia</taxon>
        <taxon>Lachnospirales</taxon>
        <taxon>Lachnospiraceae</taxon>
        <taxon>Diplocloster</taxon>
    </lineage>
</organism>
<protein>
    <recommendedName>
        <fullName evidence="3">NADPH-dependent FMN reductase-like domain-containing protein</fullName>
    </recommendedName>
</protein>
<dbReference type="InterPro" id="IPR029039">
    <property type="entry name" value="Flavoprotein-like_sf"/>
</dbReference>
<accession>A0A949JXW5</accession>
<name>A0A949JXW5_9FIRM</name>
<evidence type="ECO:0008006" key="3">
    <source>
        <dbReference type="Google" id="ProtNLM"/>
    </source>
</evidence>
<reference evidence="1" key="1">
    <citation type="submission" date="2021-06" db="EMBL/GenBank/DDBJ databases">
        <title>Description of novel taxa of the family Lachnospiraceae.</title>
        <authorList>
            <person name="Chaplin A.V."/>
            <person name="Sokolova S.R."/>
            <person name="Pikina A.P."/>
            <person name="Korzhanova M."/>
            <person name="Belova V."/>
            <person name="Korostin D."/>
            <person name="Efimov B.A."/>
        </authorList>
    </citation>
    <scope>NUCLEOTIDE SEQUENCE</scope>
    <source>
        <strain evidence="1">ASD5720</strain>
    </source>
</reference>
<proteinExistence type="predicted"/>
<dbReference type="Proteomes" id="UP000712157">
    <property type="component" value="Unassembled WGS sequence"/>
</dbReference>
<evidence type="ECO:0000313" key="2">
    <source>
        <dbReference type="Proteomes" id="UP000712157"/>
    </source>
</evidence>
<dbReference type="AlphaFoldDB" id="A0A949JXW5"/>
<sequence>MITILSDRRELDESVPQLLKSRKIPFAYYNVEDYQIEECAGCNGCVYITPGACVQRDDTGRLYPAILNSDTVLILTGISYGSYSFAVKRVLDKFGLAGSRFYRVDHGKLKKGGGWSKAPDLKHYYVIGYQTIPDTGQRAIFLRLVNEMYQLTQLTGCGYTAGSDSEILKKVEELL</sequence>
<comment type="caution">
    <text evidence="1">The sequence shown here is derived from an EMBL/GenBank/DDBJ whole genome shotgun (WGS) entry which is preliminary data.</text>
</comment>
<dbReference type="EMBL" id="JAHQCW010000007">
    <property type="protein sequence ID" value="MBU9736104.1"/>
    <property type="molecule type" value="Genomic_DNA"/>
</dbReference>
<gene>
    <name evidence="1" type="ORF">KTH89_06105</name>
</gene>
<keyword evidence="2" id="KW-1185">Reference proteome</keyword>
<dbReference type="Gene3D" id="3.40.50.360">
    <property type="match status" value="1"/>
</dbReference>
<evidence type="ECO:0000313" key="1">
    <source>
        <dbReference type="EMBL" id="MBU9736104.1"/>
    </source>
</evidence>
<dbReference type="SUPFAM" id="SSF52218">
    <property type="entry name" value="Flavoproteins"/>
    <property type="match status" value="1"/>
</dbReference>
<dbReference type="RefSeq" id="WP_238721050.1">
    <property type="nucleotide sequence ID" value="NZ_JAHQCW010000007.1"/>
</dbReference>